<feature type="domain" description="GGDEF" evidence="5">
    <location>
        <begin position="285"/>
        <end position="412"/>
    </location>
</feature>
<dbReference type="PANTHER" id="PTHR45138">
    <property type="entry name" value="REGULATORY COMPONENTS OF SENSORY TRANSDUCTION SYSTEM"/>
    <property type="match status" value="1"/>
</dbReference>
<comment type="caution">
    <text evidence="6">The sequence shown here is derived from an EMBL/GenBank/DDBJ whole genome shotgun (WGS) entry which is preliminary data.</text>
</comment>
<keyword evidence="3" id="KW-1133">Transmembrane helix</keyword>
<evidence type="ECO:0000256" key="4">
    <source>
        <dbReference type="SAM" id="SignalP"/>
    </source>
</evidence>
<feature type="transmembrane region" description="Helical" evidence="3">
    <location>
        <begin position="159"/>
        <end position="180"/>
    </location>
</feature>
<reference evidence="6 7" key="1">
    <citation type="submission" date="2024-06" db="EMBL/GenBank/DDBJ databases">
        <title>Genomic Encyclopedia of Type Strains, Phase IV (KMG-IV): sequencing the most valuable type-strain genomes for metagenomic binning, comparative biology and taxonomic classification.</title>
        <authorList>
            <person name="Goeker M."/>
        </authorList>
    </citation>
    <scope>NUCLEOTIDE SEQUENCE [LARGE SCALE GENOMIC DNA]</scope>
    <source>
        <strain evidence="6 7">DSM 21331</strain>
    </source>
</reference>
<feature type="transmembrane region" description="Helical" evidence="3">
    <location>
        <begin position="73"/>
        <end position="89"/>
    </location>
</feature>
<feature type="region of interest" description="Disordered" evidence="2">
    <location>
        <begin position="427"/>
        <end position="459"/>
    </location>
</feature>
<dbReference type="InterPro" id="IPR043128">
    <property type="entry name" value="Rev_trsase/Diguanyl_cyclase"/>
</dbReference>
<dbReference type="RefSeq" id="WP_238282712.1">
    <property type="nucleotide sequence ID" value="NZ_BPQL01000190.1"/>
</dbReference>
<dbReference type="SUPFAM" id="SSF55073">
    <property type="entry name" value="Nucleotide cyclase"/>
    <property type="match status" value="1"/>
</dbReference>
<dbReference type="InterPro" id="IPR000160">
    <property type="entry name" value="GGDEF_dom"/>
</dbReference>
<dbReference type="EMBL" id="JBEPMM010000005">
    <property type="protein sequence ID" value="MET3692782.1"/>
    <property type="molecule type" value="Genomic_DNA"/>
</dbReference>
<dbReference type="Pfam" id="PF07695">
    <property type="entry name" value="7TMR-DISM_7TM"/>
    <property type="match status" value="1"/>
</dbReference>
<keyword evidence="3" id="KW-0812">Transmembrane</keyword>
<feature type="transmembrane region" description="Helical" evidence="3">
    <location>
        <begin position="134"/>
        <end position="153"/>
    </location>
</feature>
<feature type="transmembrane region" description="Helical" evidence="3">
    <location>
        <begin position="218"/>
        <end position="236"/>
    </location>
</feature>
<feature type="signal peptide" evidence="4">
    <location>
        <begin position="1"/>
        <end position="23"/>
    </location>
</feature>
<dbReference type="Pfam" id="PF00990">
    <property type="entry name" value="GGDEF"/>
    <property type="match status" value="1"/>
</dbReference>
<dbReference type="InterPro" id="IPR050469">
    <property type="entry name" value="Diguanylate_Cyclase"/>
</dbReference>
<protein>
    <recommendedName>
        <fullName evidence="1">diguanylate cyclase</fullName>
        <ecNumber evidence="1">2.7.7.65</ecNumber>
    </recommendedName>
</protein>
<evidence type="ECO:0000256" key="1">
    <source>
        <dbReference type="ARBA" id="ARBA00012528"/>
    </source>
</evidence>
<evidence type="ECO:0000256" key="3">
    <source>
        <dbReference type="SAM" id="Phobius"/>
    </source>
</evidence>
<name>A0ABV2L5W7_9HYPH</name>
<proteinExistence type="predicted"/>
<sequence length="459" mass="48956">MRRAIGMSGVAGLLLLGSSPASAQSSFAAGTSLDWPGVLTGAFLGFLLLTGAYNLVFFAILRERLLLWQAARVILLVGLTVSLSSLPLGPWLRGDGTARQILINLLFDGSIAMIGLFLGALLGPAMTGATLHRMLRWQPVMVATTTPAMLWSACPPLYMAYRNAVLLGILALLCAALAQAIRRGSRTACLQAAAWTGVLAVCGISLFHDIVLGRPFGLFLYALFTALAIEMLLSTVEAGDRFMRLKREHDEARTLATVLDRMARTDPLTGLYNRRGLEAQFVQHRPKAFAILDIDHFKQINDRFGHERGDAVLTAAAAALASGKAFAARIGGEEFALLFYGDRAAAEAEILRSLIPERVARDVPDVDRSVTASAGIVPVTPDTDFAGALRAADLRLYSAKTAGRDRLIGACDDPPVSVAAASAATTATAQTSLGPAGNAADRGDHLRSHTGRDRRRQRI</sequence>
<dbReference type="Gene3D" id="3.30.70.270">
    <property type="match status" value="1"/>
</dbReference>
<dbReference type="CDD" id="cd01949">
    <property type="entry name" value="GGDEF"/>
    <property type="match status" value="1"/>
</dbReference>
<organism evidence="6 7">
    <name type="scientific">Methylobacterium goesingense</name>
    <dbReference type="NCBI Taxonomy" id="243690"/>
    <lineage>
        <taxon>Bacteria</taxon>
        <taxon>Pseudomonadati</taxon>
        <taxon>Pseudomonadota</taxon>
        <taxon>Alphaproteobacteria</taxon>
        <taxon>Hyphomicrobiales</taxon>
        <taxon>Methylobacteriaceae</taxon>
        <taxon>Methylobacterium</taxon>
    </lineage>
</organism>
<dbReference type="PROSITE" id="PS50887">
    <property type="entry name" value="GGDEF"/>
    <property type="match status" value="1"/>
</dbReference>
<dbReference type="InterPro" id="IPR029787">
    <property type="entry name" value="Nucleotide_cyclase"/>
</dbReference>
<feature type="chain" id="PRO_5045886145" description="diguanylate cyclase" evidence="4">
    <location>
        <begin position="24"/>
        <end position="459"/>
    </location>
</feature>
<dbReference type="NCBIfam" id="TIGR00254">
    <property type="entry name" value="GGDEF"/>
    <property type="match status" value="1"/>
</dbReference>
<evidence type="ECO:0000313" key="7">
    <source>
        <dbReference type="Proteomes" id="UP001549145"/>
    </source>
</evidence>
<feature type="transmembrane region" description="Helical" evidence="3">
    <location>
        <begin position="101"/>
        <end position="122"/>
    </location>
</feature>
<feature type="compositionally biased region" description="Basic and acidic residues" evidence="2">
    <location>
        <begin position="441"/>
        <end position="451"/>
    </location>
</feature>
<dbReference type="SMART" id="SM00267">
    <property type="entry name" value="GGDEF"/>
    <property type="match status" value="1"/>
</dbReference>
<feature type="transmembrane region" description="Helical" evidence="3">
    <location>
        <begin position="192"/>
        <end position="212"/>
    </location>
</feature>
<dbReference type="PANTHER" id="PTHR45138:SF24">
    <property type="entry name" value="DIGUANYLATE CYCLASE DGCC-RELATED"/>
    <property type="match status" value="1"/>
</dbReference>
<dbReference type="InterPro" id="IPR011623">
    <property type="entry name" value="7TMR_DISM_rcpt_extracell_dom1"/>
</dbReference>
<keyword evidence="7" id="KW-1185">Reference proteome</keyword>
<accession>A0ABV2L5W7</accession>
<evidence type="ECO:0000259" key="5">
    <source>
        <dbReference type="PROSITE" id="PS50887"/>
    </source>
</evidence>
<keyword evidence="4" id="KW-0732">Signal</keyword>
<dbReference type="Proteomes" id="UP001549145">
    <property type="component" value="Unassembled WGS sequence"/>
</dbReference>
<keyword evidence="3" id="KW-0472">Membrane</keyword>
<evidence type="ECO:0000313" key="6">
    <source>
        <dbReference type="EMBL" id="MET3692782.1"/>
    </source>
</evidence>
<gene>
    <name evidence="6" type="ORF">ABID43_002322</name>
</gene>
<dbReference type="EC" id="2.7.7.65" evidence="1"/>
<evidence type="ECO:0000256" key="2">
    <source>
        <dbReference type="SAM" id="MobiDB-lite"/>
    </source>
</evidence>
<feature type="transmembrane region" description="Helical" evidence="3">
    <location>
        <begin position="38"/>
        <end position="61"/>
    </location>
</feature>